<dbReference type="Pfam" id="PF00158">
    <property type="entry name" value="Sigma54_activat"/>
    <property type="match status" value="1"/>
</dbReference>
<evidence type="ECO:0000256" key="5">
    <source>
        <dbReference type="ARBA" id="ARBA00023163"/>
    </source>
</evidence>
<dbReference type="CDD" id="cd00130">
    <property type="entry name" value="PAS"/>
    <property type="match status" value="1"/>
</dbReference>
<dbReference type="Gene3D" id="3.40.50.300">
    <property type="entry name" value="P-loop containing nucleotide triphosphate hydrolases"/>
    <property type="match status" value="1"/>
</dbReference>
<dbReference type="InterPro" id="IPR000014">
    <property type="entry name" value="PAS"/>
</dbReference>
<evidence type="ECO:0000259" key="7">
    <source>
        <dbReference type="PROSITE" id="PS50112"/>
    </source>
</evidence>
<name>A0A858BXF9_9FIRM</name>
<dbReference type="SUPFAM" id="SSF52540">
    <property type="entry name" value="P-loop containing nucleoside triphosphate hydrolases"/>
    <property type="match status" value="1"/>
</dbReference>
<dbReference type="NCBIfam" id="TIGR00229">
    <property type="entry name" value="sensory_box"/>
    <property type="match status" value="1"/>
</dbReference>
<gene>
    <name evidence="8" type="ORF">Ami103574_13675</name>
</gene>
<keyword evidence="3" id="KW-0805">Transcription regulation</keyword>
<dbReference type="InterPro" id="IPR009057">
    <property type="entry name" value="Homeodomain-like_sf"/>
</dbReference>
<dbReference type="SUPFAM" id="SSF46689">
    <property type="entry name" value="Homeodomain-like"/>
    <property type="match status" value="1"/>
</dbReference>
<dbReference type="SMART" id="SM00091">
    <property type="entry name" value="PAS"/>
    <property type="match status" value="1"/>
</dbReference>
<dbReference type="PROSITE" id="PS00688">
    <property type="entry name" value="SIGMA54_INTERACT_3"/>
    <property type="match status" value="1"/>
</dbReference>
<accession>A0A858BXF9</accession>
<dbReference type="Pfam" id="PF25601">
    <property type="entry name" value="AAA_lid_14"/>
    <property type="match status" value="1"/>
</dbReference>
<keyword evidence="4" id="KW-0238">DNA-binding</keyword>
<dbReference type="EMBL" id="CP048649">
    <property type="protein sequence ID" value="QIB70781.1"/>
    <property type="molecule type" value="Genomic_DNA"/>
</dbReference>
<keyword evidence="2" id="KW-0067">ATP-binding</keyword>
<evidence type="ECO:0000256" key="3">
    <source>
        <dbReference type="ARBA" id="ARBA00023015"/>
    </source>
</evidence>
<evidence type="ECO:0000256" key="2">
    <source>
        <dbReference type="ARBA" id="ARBA00022840"/>
    </source>
</evidence>
<evidence type="ECO:0000256" key="1">
    <source>
        <dbReference type="ARBA" id="ARBA00022741"/>
    </source>
</evidence>
<dbReference type="InterPro" id="IPR027417">
    <property type="entry name" value="P-loop_NTPase"/>
</dbReference>
<dbReference type="PANTHER" id="PTHR32071">
    <property type="entry name" value="TRANSCRIPTIONAL REGULATORY PROTEIN"/>
    <property type="match status" value="1"/>
</dbReference>
<evidence type="ECO:0000313" key="8">
    <source>
        <dbReference type="EMBL" id="QIB70781.1"/>
    </source>
</evidence>
<dbReference type="PANTHER" id="PTHR32071:SF57">
    <property type="entry name" value="C4-DICARBOXYLATE TRANSPORT TRANSCRIPTIONAL REGULATORY PROTEIN DCTD"/>
    <property type="match status" value="1"/>
</dbReference>
<dbReference type="InterPro" id="IPR025944">
    <property type="entry name" value="Sigma_54_int_dom_CS"/>
</dbReference>
<dbReference type="GO" id="GO:0043565">
    <property type="term" value="F:sequence-specific DNA binding"/>
    <property type="evidence" value="ECO:0007669"/>
    <property type="project" value="InterPro"/>
</dbReference>
<dbReference type="FunFam" id="3.40.50.300:FF:000006">
    <property type="entry name" value="DNA-binding transcriptional regulator NtrC"/>
    <property type="match status" value="1"/>
</dbReference>
<feature type="domain" description="PAS" evidence="7">
    <location>
        <begin position="46"/>
        <end position="91"/>
    </location>
</feature>
<dbReference type="PROSITE" id="PS50112">
    <property type="entry name" value="PAS"/>
    <property type="match status" value="1"/>
</dbReference>
<evidence type="ECO:0000313" key="9">
    <source>
        <dbReference type="Proteomes" id="UP000466848"/>
    </source>
</evidence>
<dbReference type="Proteomes" id="UP000466848">
    <property type="component" value="Chromosome"/>
</dbReference>
<dbReference type="Gene3D" id="3.30.450.20">
    <property type="entry name" value="PAS domain"/>
    <property type="match status" value="1"/>
</dbReference>
<dbReference type="InterPro" id="IPR025943">
    <property type="entry name" value="Sigma_54_int_dom_ATP-bd_2"/>
</dbReference>
<reference evidence="8 9" key="1">
    <citation type="submission" date="2020-02" db="EMBL/GenBank/DDBJ databases">
        <authorList>
            <person name="Kim Y.B."/>
            <person name="Roh S.W."/>
        </authorList>
    </citation>
    <scope>NUCLEOTIDE SEQUENCE [LARGE SCALE GENOMIC DNA]</scope>
    <source>
        <strain evidence="8 9">DSM 103574</strain>
    </source>
</reference>
<dbReference type="CDD" id="cd00009">
    <property type="entry name" value="AAA"/>
    <property type="match status" value="1"/>
</dbReference>
<dbReference type="PROSITE" id="PS50045">
    <property type="entry name" value="SIGMA54_INTERACT_4"/>
    <property type="match status" value="1"/>
</dbReference>
<dbReference type="SUPFAM" id="SSF55785">
    <property type="entry name" value="PYP-like sensor domain (PAS domain)"/>
    <property type="match status" value="1"/>
</dbReference>
<feature type="domain" description="Sigma-54 factor interaction" evidence="6">
    <location>
        <begin position="184"/>
        <end position="413"/>
    </location>
</feature>
<sequence length="516" mass="57615">MDTCLQELTLEELKSYAPVIGVTDAAGQKVGQVEKDLLLYLLSMSASWMLAEIMDRFQEAVIAIDRHGRIFYLNSSYSKILGVSLGRLIGRDIRQVEPGAEIINVLEKKIPVFQEKQYIKTLDKYVSARIYPLERGSEFLGVVSIFQDTTVEVKLGEAVAKANEIALNYQRQAEAQEQMSRLEIIGKSPAFMKTVSQALIVAKTEASVLIKGENGAGKEMIAKIIHENSGRKTKPMILVNCAAIPENLIESELFGYEEGSFTGAKAGGKMGKFELANGGTLFLDEIGDMPMAMQAKLLRVLQAGEIEKIGRQRNIPVNVRLIAATNQPLEQMIQEKTFRQDLYFRLNIVEIDVPSLKERREDIGLLANHFLQVYNRRYEKKLTFSHEVLTFLHTYSWPGNVRELKNCMEYAVIMCSGELFGISHLPPHMKQLVGSEEAAGAEVMELAGASVQPVGQSYQGGPLREALGALEKKILIEAIAQNRGSKVRAMKELEVSKRTFYRKLKEYGINGSEKDT</sequence>
<dbReference type="Gene3D" id="1.10.10.60">
    <property type="entry name" value="Homeodomain-like"/>
    <property type="match status" value="1"/>
</dbReference>
<dbReference type="Pfam" id="PF02954">
    <property type="entry name" value="HTH_8"/>
    <property type="match status" value="1"/>
</dbReference>
<evidence type="ECO:0000256" key="4">
    <source>
        <dbReference type="ARBA" id="ARBA00023125"/>
    </source>
</evidence>
<organism evidence="8 9">
    <name type="scientific">Aminipila butyrica</name>
    <dbReference type="NCBI Taxonomy" id="433296"/>
    <lineage>
        <taxon>Bacteria</taxon>
        <taxon>Bacillati</taxon>
        <taxon>Bacillota</taxon>
        <taxon>Clostridia</taxon>
        <taxon>Peptostreptococcales</taxon>
        <taxon>Anaerovoracaceae</taxon>
        <taxon>Aminipila</taxon>
    </lineage>
</organism>
<dbReference type="InterPro" id="IPR002197">
    <property type="entry name" value="HTH_Fis"/>
</dbReference>
<dbReference type="InterPro" id="IPR003593">
    <property type="entry name" value="AAA+_ATPase"/>
</dbReference>
<keyword evidence="1" id="KW-0547">Nucleotide-binding</keyword>
<protein>
    <submittedName>
        <fullName evidence="8">PAS domain S-box protein</fullName>
    </submittedName>
</protein>
<dbReference type="SMART" id="SM00382">
    <property type="entry name" value="AAA"/>
    <property type="match status" value="1"/>
</dbReference>
<keyword evidence="5" id="KW-0804">Transcription</keyword>
<dbReference type="InterPro" id="IPR002078">
    <property type="entry name" value="Sigma_54_int"/>
</dbReference>
<dbReference type="KEGG" id="abut:Ami103574_13675"/>
<dbReference type="InterPro" id="IPR058031">
    <property type="entry name" value="AAA_lid_NorR"/>
</dbReference>
<dbReference type="PROSITE" id="PS00676">
    <property type="entry name" value="SIGMA54_INTERACT_2"/>
    <property type="match status" value="1"/>
</dbReference>
<proteinExistence type="predicted"/>
<dbReference type="GO" id="GO:0006355">
    <property type="term" value="P:regulation of DNA-templated transcription"/>
    <property type="evidence" value="ECO:0007669"/>
    <property type="project" value="InterPro"/>
</dbReference>
<keyword evidence="9" id="KW-1185">Reference proteome</keyword>
<dbReference type="GO" id="GO:0005524">
    <property type="term" value="F:ATP binding"/>
    <property type="evidence" value="ECO:0007669"/>
    <property type="project" value="UniProtKB-KW"/>
</dbReference>
<dbReference type="AlphaFoldDB" id="A0A858BXF9"/>
<dbReference type="InterPro" id="IPR013767">
    <property type="entry name" value="PAS_fold"/>
</dbReference>
<dbReference type="InterPro" id="IPR035965">
    <property type="entry name" value="PAS-like_dom_sf"/>
</dbReference>
<dbReference type="Pfam" id="PF00989">
    <property type="entry name" value="PAS"/>
    <property type="match status" value="1"/>
</dbReference>
<dbReference type="Gene3D" id="1.10.8.60">
    <property type="match status" value="1"/>
</dbReference>
<evidence type="ECO:0000259" key="6">
    <source>
        <dbReference type="PROSITE" id="PS50045"/>
    </source>
</evidence>